<dbReference type="SUPFAM" id="SSF47384">
    <property type="entry name" value="Homodimeric domain of signal transducing histidine kinase"/>
    <property type="match status" value="1"/>
</dbReference>
<feature type="domain" description="HAMP" evidence="16">
    <location>
        <begin position="176"/>
        <end position="230"/>
    </location>
</feature>
<dbReference type="PROSITE" id="PS50109">
    <property type="entry name" value="HIS_KIN"/>
    <property type="match status" value="1"/>
</dbReference>
<evidence type="ECO:0000256" key="1">
    <source>
        <dbReference type="ARBA" id="ARBA00000085"/>
    </source>
</evidence>
<dbReference type="GO" id="GO:0005886">
    <property type="term" value="C:plasma membrane"/>
    <property type="evidence" value="ECO:0007669"/>
    <property type="project" value="UniProtKB-SubCell"/>
</dbReference>
<evidence type="ECO:0000256" key="13">
    <source>
        <dbReference type="ARBA" id="ARBA00023136"/>
    </source>
</evidence>
<evidence type="ECO:0000256" key="5">
    <source>
        <dbReference type="ARBA" id="ARBA00022553"/>
    </source>
</evidence>
<dbReference type="CDD" id="cd06225">
    <property type="entry name" value="HAMP"/>
    <property type="match status" value="1"/>
</dbReference>
<dbReference type="InterPro" id="IPR050428">
    <property type="entry name" value="TCS_sensor_his_kinase"/>
</dbReference>
<keyword evidence="12" id="KW-0902">Two-component regulatory system</keyword>
<evidence type="ECO:0000256" key="4">
    <source>
        <dbReference type="ARBA" id="ARBA00022475"/>
    </source>
</evidence>
<keyword evidence="10" id="KW-0067">ATP-binding</keyword>
<keyword evidence="18" id="KW-1185">Reference proteome</keyword>
<dbReference type="InterPro" id="IPR003660">
    <property type="entry name" value="HAMP_dom"/>
</dbReference>
<evidence type="ECO:0000256" key="3">
    <source>
        <dbReference type="ARBA" id="ARBA00012438"/>
    </source>
</evidence>
<dbReference type="GO" id="GO:0000155">
    <property type="term" value="F:phosphorelay sensor kinase activity"/>
    <property type="evidence" value="ECO:0007669"/>
    <property type="project" value="InterPro"/>
</dbReference>
<organism evidence="17 18">
    <name type="scientific">Pontibacillus litoralis JSM 072002</name>
    <dbReference type="NCBI Taxonomy" id="1385512"/>
    <lineage>
        <taxon>Bacteria</taxon>
        <taxon>Bacillati</taxon>
        <taxon>Bacillota</taxon>
        <taxon>Bacilli</taxon>
        <taxon>Bacillales</taxon>
        <taxon>Bacillaceae</taxon>
        <taxon>Pontibacillus</taxon>
    </lineage>
</organism>
<evidence type="ECO:0000256" key="6">
    <source>
        <dbReference type="ARBA" id="ARBA00022679"/>
    </source>
</evidence>
<dbReference type="EC" id="2.7.13.3" evidence="3"/>
<name>A0A0A5G868_9BACI</name>
<evidence type="ECO:0000259" key="16">
    <source>
        <dbReference type="PROSITE" id="PS50885"/>
    </source>
</evidence>
<dbReference type="Pfam" id="PF00672">
    <property type="entry name" value="HAMP"/>
    <property type="match status" value="1"/>
</dbReference>
<evidence type="ECO:0000256" key="7">
    <source>
        <dbReference type="ARBA" id="ARBA00022692"/>
    </source>
</evidence>
<dbReference type="FunFam" id="3.30.565.10:FF:000006">
    <property type="entry name" value="Sensor histidine kinase WalK"/>
    <property type="match status" value="1"/>
</dbReference>
<dbReference type="RefSeq" id="WP_036833544.1">
    <property type="nucleotide sequence ID" value="NZ_AVPG01000007.1"/>
</dbReference>
<dbReference type="AlphaFoldDB" id="A0A0A5G868"/>
<dbReference type="Gene3D" id="3.30.565.10">
    <property type="entry name" value="Histidine kinase-like ATPase, C-terminal domain"/>
    <property type="match status" value="1"/>
</dbReference>
<feature type="transmembrane region" description="Helical" evidence="14">
    <location>
        <begin position="7"/>
        <end position="30"/>
    </location>
</feature>
<comment type="subcellular location">
    <subcellularLocation>
        <location evidence="2">Cell membrane</location>
        <topology evidence="2">Multi-pass membrane protein</topology>
    </subcellularLocation>
</comment>
<evidence type="ECO:0000313" key="18">
    <source>
        <dbReference type="Proteomes" id="UP000030401"/>
    </source>
</evidence>
<dbReference type="InterPro" id="IPR003594">
    <property type="entry name" value="HATPase_dom"/>
</dbReference>
<dbReference type="GO" id="GO:0005524">
    <property type="term" value="F:ATP binding"/>
    <property type="evidence" value="ECO:0007669"/>
    <property type="project" value="UniProtKB-KW"/>
</dbReference>
<dbReference type="InterPro" id="IPR036097">
    <property type="entry name" value="HisK_dim/P_sf"/>
</dbReference>
<keyword evidence="13 14" id="KW-0472">Membrane</keyword>
<dbReference type="SUPFAM" id="SSF55874">
    <property type="entry name" value="ATPase domain of HSP90 chaperone/DNA topoisomerase II/histidine kinase"/>
    <property type="match status" value="1"/>
</dbReference>
<dbReference type="Proteomes" id="UP000030401">
    <property type="component" value="Unassembled WGS sequence"/>
</dbReference>
<keyword evidence="7 14" id="KW-0812">Transmembrane</keyword>
<sequence>MKLRTRIQLLTTVVLMVLLLIANTSIYFIFKNQTIDSEQRRLTNTANNIIMEMTEQQNVPMEQVLRAYIVNDGVLRIVDEEQKAPIVQVAADKRYRGMEVSYTNNQIDEVFEYNGSWFVGISIPMISNETGEIVNLQVIENINMLYGNMQDLKWVLIITTTIVIIILFITSRFLGKVITLPIYRLTKTMKTIENQGSFEHITVDNDLKDELSEMARTFNRMMTRLEESYERQEQFVSDASHELRTPLTVIDSYVKLLNRWGKERPDILEEAIQAIGSESVRMKYLTEQLLLLAKAEETKEEQKEVIDIAANLNNMVKRLQRAFPQKIIFHHEMDSCYLKVHEPSFEQLMIILLDNAKKYSEETITLQMVEEEQVVRIDVIDKGIGIPEEAQSHVFSRMYRVDKARSRKTGGSGLGLSIAKRIVDRHNGTISVKSKEGVGSTFTVTLPKGGIA</sequence>
<dbReference type="STRING" id="1385512.N784_15820"/>
<evidence type="ECO:0000256" key="10">
    <source>
        <dbReference type="ARBA" id="ARBA00022840"/>
    </source>
</evidence>
<feature type="transmembrane region" description="Helical" evidence="14">
    <location>
        <begin position="154"/>
        <end position="174"/>
    </location>
</feature>
<dbReference type="EMBL" id="AVPG01000007">
    <property type="protein sequence ID" value="KGX87368.1"/>
    <property type="molecule type" value="Genomic_DNA"/>
</dbReference>
<keyword evidence="9 17" id="KW-0418">Kinase</keyword>
<dbReference type="PRINTS" id="PR00344">
    <property type="entry name" value="BCTRLSENSOR"/>
</dbReference>
<reference evidence="17 18" key="1">
    <citation type="submission" date="2013-08" db="EMBL/GenBank/DDBJ databases">
        <authorList>
            <person name="Huang J."/>
            <person name="Wang G."/>
        </authorList>
    </citation>
    <scope>NUCLEOTIDE SEQUENCE [LARGE SCALE GENOMIC DNA]</scope>
    <source>
        <strain evidence="17 18">JSM 072002</strain>
    </source>
</reference>
<evidence type="ECO:0000256" key="2">
    <source>
        <dbReference type="ARBA" id="ARBA00004651"/>
    </source>
</evidence>
<dbReference type="Pfam" id="PF00512">
    <property type="entry name" value="HisKA"/>
    <property type="match status" value="1"/>
</dbReference>
<keyword evidence="6" id="KW-0808">Transferase</keyword>
<evidence type="ECO:0000256" key="9">
    <source>
        <dbReference type="ARBA" id="ARBA00022777"/>
    </source>
</evidence>
<dbReference type="OrthoDB" id="9786919at2"/>
<dbReference type="InterPro" id="IPR003661">
    <property type="entry name" value="HisK_dim/P_dom"/>
</dbReference>
<dbReference type="SUPFAM" id="SSF158472">
    <property type="entry name" value="HAMP domain-like"/>
    <property type="match status" value="1"/>
</dbReference>
<evidence type="ECO:0000256" key="8">
    <source>
        <dbReference type="ARBA" id="ARBA00022741"/>
    </source>
</evidence>
<dbReference type="Gene3D" id="6.10.340.10">
    <property type="match status" value="1"/>
</dbReference>
<keyword evidence="8" id="KW-0547">Nucleotide-binding</keyword>
<accession>A0A0A5G868</accession>
<feature type="domain" description="Histidine kinase" evidence="15">
    <location>
        <begin position="238"/>
        <end position="450"/>
    </location>
</feature>
<evidence type="ECO:0000259" key="15">
    <source>
        <dbReference type="PROSITE" id="PS50109"/>
    </source>
</evidence>
<protein>
    <recommendedName>
        <fullName evidence="3">histidine kinase</fullName>
        <ecNumber evidence="3">2.7.13.3</ecNumber>
    </recommendedName>
</protein>
<dbReference type="CDD" id="cd00082">
    <property type="entry name" value="HisKA"/>
    <property type="match status" value="1"/>
</dbReference>
<dbReference type="SMART" id="SM00388">
    <property type="entry name" value="HisKA"/>
    <property type="match status" value="1"/>
</dbReference>
<proteinExistence type="predicted"/>
<comment type="catalytic activity">
    <reaction evidence="1">
        <text>ATP + protein L-histidine = ADP + protein N-phospho-L-histidine.</text>
        <dbReference type="EC" id="2.7.13.3"/>
    </reaction>
</comment>
<dbReference type="Gene3D" id="1.10.287.130">
    <property type="match status" value="1"/>
</dbReference>
<comment type="caution">
    <text evidence="17">The sequence shown here is derived from an EMBL/GenBank/DDBJ whole genome shotgun (WGS) entry which is preliminary data.</text>
</comment>
<keyword evidence="5" id="KW-0597">Phosphoprotein</keyword>
<dbReference type="SMART" id="SM00304">
    <property type="entry name" value="HAMP"/>
    <property type="match status" value="2"/>
</dbReference>
<dbReference type="PROSITE" id="PS50885">
    <property type="entry name" value="HAMP"/>
    <property type="match status" value="1"/>
</dbReference>
<dbReference type="InterPro" id="IPR005467">
    <property type="entry name" value="His_kinase_dom"/>
</dbReference>
<evidence type="ECO:0000313" key="17">
    <source>
        <dbReference type="EMBL" id="KGX87368.1"/>
    </source>
</evidence>
<dbReference type="FunFam" id="1.10.287.130:FF:000001">
    <property type="entry name" value="Two-component sensor histidine kinase"/>
    <property type="match status" value="1"/>
</dbReference>
<gene>
    <name evidence="17" type="ORF">N784_15820</name>
</gene>
<dbReference type="PANTHER" id="PTHR45436">
    <property type="entry name" value="SENSOR HISTIDINE KINASE YKOH"/>
    <property type="match status" value="1"/>
</dbReference>
<evidence type="ECO:0000256" key="11">
    <source>
        <dbReference type="ARBA" id="ARBA00022989"/>
    </source>
</evidence>
<dbReference type="eggNOG" id="COG5002">
    <property type="taxonomic scope" value="Bacteria"/>
</dbReference>
<keyword evidence="11 14" id="KW-1133">Transmembrane helix</keyword>
<dbReference type="Pfam" id="PF02518">
    <property type="entry name" value="HATPase_c"/>
    <property type="match status" value="1"/>
</dbReference>
<evidence type="ECO:0000256" key="14">
    <source>
        <dbReference type="SAM" id="Phobius"/>
    </source>
</evidence>
<dbReference type="SMART" id="SM00387">
    <property type="entry name" value="HATPase_c"/>
    <property type="match status" value="1"/>
</dbReference>
<dbReference type="PANTHER" id="PTHR45436:SF5">
    <property type="entry name" value="SENSOR HISTIDINE KINASE TRCS"/>
    <property type="match status" value="1"/>
</dbReference>
<dbReference type="InterPro" id="IPR004358">
    <property type="entry name" value="Sig_transdc_His_kin-like_C"/>
</dbReference>
<keyword evidence="4" id="KW-1003">Cell membrane</keyword>
<evidence type="ECO:0000256" key="12">
    <source>
        <dbReference type="ARBA" id="ARBA00023012"/>
    </source>
</evidence>
<dbReference type="InterPro" id="IPR036890">
    <property type="entry name" value="HATPase_C_sf"/>
</dbReference>